<dbReference type="Gene3D" id="3.30.310.70">
    <property type="entry name" value="TT1751-like domain"/>
    <property type="match status" value="1"/>
</dbReference>
<dbReference type="InterPro" id="IPR005180">
    <property type="entry name" value="DUF302"/>
</dbReference>
<gene>
    <name evidence="2" type="ORF">GCM10008986_14770</name>
</gene>
<protein>
    <submittedName>
        <fullName evidence="2">DUF302 domain-containing protein</fullName>
    </submittedName>
</protein>
<feature type="domain" description="DUF302" evidence="1">
    <location>
        <begin position="34"/>
        <end position="96"/>
    </location>
</feature>
<sequence length="131" mass="15051">MFHYTVETDRTMDDAIAVLEETLKEEKFGVLWQFDIREKLQAKGLDYNQPYKVLEVCNPFEAERVLTQNQMVGYFLPCKIVVYEDEGRTNIGLPKPTSLIQLANDDSLKELAGDIERRLISCIDKSLESSS</sequence>
<dbReference type="Pfam" id="PF03625">
    <property type="entry name" value="DUF302"/>
    <property type="match status" value="1"/>
</dbReference>
<dbReference type="Proteomes" id="UP001500880">
    <property type="component" value="Unassembled WGS sequence"/>
</dbReference>
<keyword evidence="3" id="KW-1185">Reference proteome</keyword>
<comment type="caution">
    <text evidence="2">The sequence shown here is derived from an EMBL/GenBank/DDBJ whole genome shotgun (WGS) entry which is preliminary data.</text>
</comment>
<dbReference type="PANTHER" id="PTHR38342:SF1">
    <property type="entry name" value="SLR5037 PROTEIN"/>
    <property type="match status" value="1"/>
</dbReference>
<name>A0ABP3L1I4_9BACI</name>
<dbReference type="InterPro" id="IPR016796">
    <property type="entry name" value="UCP021774"/>
</dbReference>
<dbReference type="PIRSF" id="PIRSF021774">
    <property type="entry name" value="UCP021774"/>
    <property type="match status" value="1"/>
</dbReference>
<dbReference type="PANTHER" id="PTHR38342">
    <property type="entry name" value="SLR5037 PROTEIN"/>
    <property type="match status" value="1"/>
</dbReference>
<accession>A0ABP3L1I4</accession>
<organism evidence="2 3">
    <name type="scientific">Salinibacillus aidingensis</name>
    <dbReference type="NCBI Taxonomy" id="237684"/>
    <lineage>
        <taxon>Bacteria</taxon>
        <taxon>Bacillati</taxon>
        <taxon>Bacillota</taxon>
        <taxon>Bacilli</taxon>
        <taxon>Bacillales</taxon>
        <taxon>Bacillaceae</taxon>
        <taxon>Salinibacillus</taxon>
    </lineage>
</organism>
<evidence type="ECO:0000313" key="3">
    <source>
        <dbReference type="Proteomes" id="UP001500880"/>
    </source>
</evidence>
<dbReference type="SUPFAM" id="SSF103247">
    <property type="entry name" value="TT1751-like"/>
    <property type="match status" value="1"/>
</dbReference>
<proteinExistence type="predicted"/>
<dbReference type="EMBL" id="BAAADO010000003">
    <property type="protein sequence ID" value="GAA0489910.1"/>
    <property type="molecule type" value="Genomic_DNA"/>
</dbReference>
<evidence type="ECO:0000259" key="1">
    <source>
        <dbReference type="Pfam" id="PF03625"/>
    </source>
</evidence>
<dbReference type="RefSeq" id="WP_343839328.1">
    <property type="nucleotide sequence ID" value="NZ_BAAADO010000003.1"/>
</dbReference>
<reference evidence="3" key="1">
    <citation type="journal article" date="2019" name="Int. J. Syst. Evol. Microbiol.">
        <title>The Global Catalogue of Microorganisms (GCM) 10K type strain sequencing project: providing services to taxonomists for standard genome sequencing and annotation.</title>
        <authorList>
            <consortium name="The Broad Institute Genomics Platform"/>
            <consortium name="The Broad Institute Genome Sequencing Center for Infectious Disease"/>
            <person name="Wu L."/>
            <person name="Ma J."/>
        </authorList>
    </citation>
    <scope>NUCLEOTIDE SEQUENCE [LARGE SCALE GENOMIC DNA]</scope>
    <source>
        <strain evidence="3">JCM 12389</strain>
    </source>
</reference>
<dbReference type="CDD" id="cd14797">
    <property type="entry name" value="DUF302"/>
    <property type="match status" value="1"/>
</dbReference>
<dbReference type="InterPro" id="IPR035923">
    <property type="entry name" value="TT1751-like_sf"/>
</dbReference>
<evidence type="ECO:0000313" key="2">
    <source>
        <dbReference type="EMBL" id="GAA0489910.1"/>
    </source>
</evidence>